<feature type="region of interest" description="Disordered" evidence="1">
    <location>
        <begin position="653"/>
        <end position="678"/>
    </location>
</feature>
<feature type="chain" id="PRO_5017360333" evidence="2">
    <location>
        <begin position="24"/>
        <end position="795"/>
    </location>
</feature>
<evidence type="ECO:0000313" key="3">
    <source>
        <dbReference type="EMBL" id="RIY36413.1"/>
    </source>
</evidence>
<dbReference type="Proteomes" id="UP000265916">
    <property type="component" value="Unassembled WGS sequence"/>
</dbReference>
<proteinExistence type="predicted"/>
<sequence length="795" mass="88206">MNYRSTSNYLALLVKLVPLLALSCSLALNCQANGLASQKQLILPQTQETQNSQSFKDIKISQTQHYTQALREVPIASNSIHLQLLVSQALSDQDLANVLREAVVYNLPVVFKGFIQEDWGVGVKDIQQRIAKLVDTYKLNKVPEVSVDPRPFRTIPEAKVPALVVFRAQDYAMSSSMAQVMNMEGKLGSVRDVGAHVTSSNAMPVGKDLLTKRQYVISYVQYGNVSLKYAVRQSDIDPAVKQKLQMIVEQKLHGLEHQAQPSLQGEKPNSLSSLPSQQLQQGQKSQGKQKSQEEQSNQLSLQSELNTQNAQQSTNDSEALQVPVTYVSNPQAKIVMVNGFTTQTIAEEDIAVVAKRKVQSFLQKNPTLEVSSGVDKAFKLSMPAKSKLVTSYYATYAQANKQLLDGYASREAMNSGSTSTSNSNQNKVSNSGKAEVNTNNQTTNNKLTKVRDYINTALQQNTLPHSFQQRIDLKRYNLSMEESTEEVPAEIRALTYNQRLQSLILKETGISENHYLKKENKQGLAGEEELELLGTAKSNGIDLDAVHSMLRLDLWFIDLSNAEVVRALEQIKLEVIQQYFTAGQRVVILTGLACYPHNKVITRLGDKYVGSYHSGLSNSSSQINQVVLKSQGDEASMSTSSTYINSSISSTYTTSTSVSQNTPTSNRATETKSSTTQTNTLTAESKTLTTEVCFVAWSDYLGTSLQVATAELISQYQPTAITQVRAAYDIDVVRYNYLRTYRTDTIKIFKRPTLRPLLSAQALQNAAAQVPPQEYRDRLIVEDVPLGLLPYIFQQ</sequence>
<gene>
    <name evidence="3" type="ORF">CKF58_05985</name>
</gene>
<feature type="compositionally biased region" description="Low complexity" evidence="1">
    <location>
        <begin position="268"/>
        <end position="306"/>
    </location>
</feature>
<feature type="signal peptide" evidence="2">
    <location>
        <begin position="1"/>
        <end position="23"/>
    </location>
</feature>
<evidence type="ECO:0000313" key="4">
    <source>
        <dbReference type="Proteomes" id="UP000265916"/>
    </source>
</evidence>
<dbReference type="OrthoDB" id="6625590at2"/>
<protein>
    <submittedName>
        <fullName evidence="3">Uncharacterized protein</fullName>
    </submittedName>
</protein>
<name>A0A3A1YDW5_9GAMM</name>
<reference evidence="3 4" key="1">
    <citation type="submission" date="2017-08" db="EMBL/GenBank/DDBJ databases">
        <title>Reclassification of Bisgaard taxon 37 and 44.</title>
        <authorList>
            <person name="Christensen H."/>
        </authorList>
    </citation>
    <scope>NUCLEOTIDE SEQUENCE [LARGE SCALE GENOMIC DNA]</scope>
    <source>
        <strain evidence="3 4">111</strain>
    </source>
</reference>
<feature type="region of interest" description="Disordered" evidence="1">
    <location>
        <begin position="412"/>
        <end position="447"/>
    </location>
</feature>
<keyword evidence="4" id="KW-1185">Reference proteome</keyword>
<feature type="compositionally biased region" description="Low complexity" evidence="1">
    <location>
        <begin position="414"/>
        <end position="445"/>
    </location>
</feature>
<dbReference type="AlphaFoldDB" id="A0A3A1YDW5"/>
<feature type="compositionally biased region" description="Low complexity" evidence="1">
    <location>
        <begin position="653"/>
        <end position="662"/>
    </location>
</feature>
<feature type="region of interest" description="Disordered" evidence="1">
    <location>
        <begin position="258"/>
        <end position="317"/>
    </location>
</feature>
<dbReference type="InterPro" id="IPR019106">
    <property type="entry name" value="T4SS_TrbC"/>
</dbReference>
<comment type="caution">
    <text evidence="3">The sequence shown here is derived from an EMBL/GenBank/DDBJ whole genome shotgun (WGS) entry which is preliminary data.</text>
</comment>
<keyword evidence="2" id="KW-0732">Signal</keyword>
<dbReference type="Pfam" id="PF09673">
    <property type="entry name" value="TrbC_Ftype"/>
    <property type="match status" value="1"/>
</dbReference>
<evidence type="ECO:0000256" key="1">
    <source>
        <dbReference type="SAM" id="MobiDB-lite"/>
    </source>
</evidence>
<accession>A0A3A1YDW5</accession>
<dbReference type="EMBL" id="NRJG01000110">
    <property type="protein sequence ID" value="RIY36413.1"/>
    <property type="molecule type" value="Genomic_DNA"/>
</dbReference>
<evidence type="ECO:0000256" key="2">
    <source>
        <dbReference type="SAM" id="SignalP"/>
    </source>
</evidence>
<feature type="compositionally biased region" description="Polar residues" evidence="1">
    <location>
        <begin position="307"/>
        <end position="317"/>
    </location>
</feature>
<organism evidence="3 4">
    <name type="scientific">Psittacicella hinzii</name>
    <dbReference type="NCBI Taxonomy" id="2028575"/>
    <lineage>
        <taxon>Bacteria</taxon>
        <taxon>Pseudomonadati</taxon>
        <taxon>Pseudomonadota</taxon>
        <taxon>Gammaproteobacteria</taxon>
        <taxon>Pasteurellales</taxon>
        <taxon>Psittacicellaceae</taxon>
        <taxon>Psittacicella</taxon>
    </lineage>
</organism>